<evidence type="ECO:0000313" key="2">
    <source>
        <dbReference type="EMBL" id="KXT08523.1"/>
    </source>
</evidence>
<name>A0A139I1M2_9PEZI</name>
<gene>
    <name evidence="2" type="ORF">AC579_981</name>
</gene>
<evidence type="ECO:0000313" key="3">
    <source>
        <dbReference type="Proteomes" id="UP000073492"/>
    </source>
</evidence>
<comment type="caution">
    <text evidence="2">The sequence shown here is derived from an EMBL/GenBank/DDBJ whole genome shotgun (WGS) entry which is preliminary data.</text>
</comment>
<keyword evidence="3" id="KW-1185">Reference proteome</keyword>
<evidence type="ECO:0000256" key="1">
    <source>
        <dbReference type="SAM" id="MobiDB-lite"/>
    </source>
</evidence>
<accession>A0A139I1M2</accession>
<protein>
    <submittedName>
        <fullName evidence="2">Uncharacterized protein</fullName>
    </submittedName>
</protein>
<organism evidence="2 3">
    <name type="scientific">Pseudocercospora musae</name>
    <dbReference type="NCBI Taxonomy" id="113226"/>
    <lineage>
        <taxon>Eukaryota</taxon>
        <taxon>Fungi</taxon>
        <taxon>Dikarya</taxon>
        <taxon>Ascomycota</taxon>
        <taxon>Pezizomycotina</taxon>
        <taxon>Dothideomycetes</taxon>
        <taxon>Dothideomycetidae</taxon>
        <taxon>Mycosphaerellales</taxon>
        <taxon>Mycosphaerellaceae</taxon>
        <taxon>Pseudocercospora</taxon>
    </lineage>
</organism>
<feature type="region of interest" description="Disordered" evidence="1">
    <location>
        <begin position="74"/>
        <end position="101"/>
    </location>
</feature>
<sequence length="203" mass="21452">MTAAPIWGSTGHALGMQTCSSSHHADLLKLISRRLAQAHITSEFTTLNEPRKSNMRWFSLVLVTFAVLGQGLAQTDDDTKDSGKKSGGKKPGGKQGSTSTDPKIFTGNTCGCLAGPIEDHDCKLVFVSDDSKKLCAKYGAKQHVRGDNQVNCAYGTTGLANLLNFSQDCIDLGADGAMCCDAGTSDSGCKINTSKPKSNKKCD</sequence>
<reference evidence="2 3" key="1">
    <citation type="submission" date="2015-07" db="EMBL/GenBank/DDBJ databases">
        <title>Comparative genomics of the Sigatoka disease complex on banana suggests a link between parallel evolutionary changes in Pseudocercospora fijiensis and Pseudocercospora eumusae and increased virulence on the banana host.</title>
        <authorList>
            <person name="Chang T.-C."/>
            <person name="Salvucci A."/>
            <person name="Crous P.W."/>
            <person name="Stergiopoulos I."/>
        </authorList>
    </citation>
    <scope>NUCLEOTIDE SEQUENCE [LARGE SCALE GENOMIC DNA]</scope>
    <source>
        <strain evidence="2 3">CBS 116634</strain>
    </source>
</reference>
<dbReference type="AlphaFoldDB" id="A0A139I1M2"/>
<dbReference type="Proteomes" id="UP000073492">
    <property type="component" value="Unassembled WGS sequence"/>
</dbReference>
<proteinExistence type="predicted"/>
<dbReference type="EMBL" id="LFZO01000435">
    <property type="protein sequence ID" value="KXT08523.1"/>
    <property type="molecule type" value="Genomic_DNA"/>
</dbReference>